<dbReference type="Proteomes" id="UP001199260">
    <property type="component" value="Unassembled WGS sequence"/>
</dbReference>
<evidence type="ECO:0000256" key="3">
    <source>
        <dbReference type="ARBA" id="ARBA00022692"/>
    </source>
</evidence>
<keyword evidence="5 9" id="KW-0472">Membrane</keyword>
<protein>
    <recommendedName>
        <fullName evidence="8">Ancillary SecYEG translocon subunit</fullName>
    </recommendedName>
</protein>
<comment type="caution">
    <text evidence="11">The sequence shown here is derived from an EMBL/GenBank/DDBJ whole genome shotgun (WGS) entry which is preliminary data.</text>
</comment>
<dbReference type="InterPro" id="IPR026039">
    <property type="entry name" value="YfgM"/>
</dbReference>
<dbReference type="RefSeq" id="WP_230775968.1">
    <property type="nucleotide sequence ID" value="NZ_JAJNCT010000014.1"/>
</dbReference>
<dbReference type="Pfam" id="PF09976">
    <property type="entry name" value="TPR_21"/>
    <property type="match status" value="1"/>
</dbReference>
<dbReference type="Gene3D" id="1.25.40.10">
    <property type="entry name" value="Tetratricopeptide repeat domain"/>
    <property type="match status" value="1"/>
</dbReference>
<evidence type="ECO:0000256" key="7">
    <source>
        <dbReference type="ARBA" id="ARBA00024197"/>
    </source>
</evidence>
<dbReference type="PANTHER" id="PTHR38035">
    <property type="entry name" value="UPF0070 PROTEIN YFGM"/>
    <property type="match status" value="1"/>
</dbReference>
<sequence length="214" mass="23115">MATHLDLEEQEQIDQLKHFWNKWGTLITTVLVIVLGGFAAWNGYQYWQNRQASQASALSSAVEAAVNSGDKTRIDQAFGDLRSNYGSTMQAAHAGLLVAKAAGDKGQMDDAKAALTWVADNASDEGLKATARVRLAAVLLNSQAYDEALKVLGTKMPTEFDAVVADHKGDVYLAKGDKAQAIESYKAALQKTEPGVEYRNVISVKLNALGEDLK</sequence>
<keyword evidence="6" id="KW-0143">Chaperone</keyword>
<dbReference type="AlphaFoldDB" id="A0AAW4XX17"/>
<evidence type="ECO:0000256" key="9">
    <source>
        <dbReference type="SAM" id="Phobius"/>
    </source>
</evidence>
<gene>
    <name evidence="11" type="ORF">LPW39_13900</name>
</gene>
<name>A0AAW4XX17_9BURK</name>
<evidence type="ECO:0000256" key="8">
    <source>
        <dbReference type="ARBA" id="ARBA00024235"/>
    </source>
</evidence>
<dbReference type="InterPro" id="IPR018704">
    <property type="entry name" value="SecYEG/CpoB_TPR"/>
</dbReference>
<dbReference type="GO" id="GO:0044877">
    <property type="term" value="F:protein-containing complex binding"/>
    <property type="evidence" value="ECO:0007669"/>
    <property type="project" value="InterPro"/>
</dbReference>
<dbReference type="PIRSF" id="PIRSF006170">
    <property type="entry name" value="YfgM"/>
    <property type="match status" value="1"/>
</dbReference>
<dbReference type="GO" id="GO:0005886">
    <property type="term" value="C:plasma membrane"/>
    <property type="evidence" value="ECO:0007669"/>
    <property type="project" value="UniProtKB-SubCell"/>
</dbReference>
<evidence type="ECO:0000256" key="4">
    <source>
        <dbReference type="ARBA" id="ARBA00022989"/>
    </source>
</evidence>
<evidence type="ECO:0000259" key="10">
    <source>
        <dbReference type="Pfam" id="PF09976"/>
    </source>
</evidence>
<organism evidence="11 12">
    <name type="scientific">Comamonas koreensis</name>
    <dbReference type="NCBI Taxonomy" id="160825"/>
    <lineage>
        <taxon>Bacteria</taxon>
        <taxon>Pseudomonadati</taxon>
        <taxon>Pseudomonadota</taxon>
        <taxon>Betaproteobacteria</taxon>
        <taxon>Burkholderiales</taxon>
        <taxon>Comamonadaceae</taxon>
        <taxon>Comamonas</taxon>
    </lineage>
</organism>
<evidence type="ECO:0000256" key="6">
    <source>
        <dbReference type="ARBA" id="ARBA00023186"/>
    </source>
</evidence>
<keyword evidence="3 9" id="KW-0812">Transmembrane</keyword>
<dbReference type="InterPro" id="IPR011990">
    <property type="entry name" value="TPR-like_helical_dom_sf"/>
</dbReference>
<comment type="similarity">
    <text evidence="7">Belongs to the YfgM family.</text>
</comment>
<dbReference type="EMBL" id="JAJNCT010000014">
    <property type="protein sequence ID" value="MCD2166223.1"/>
    <property type="molecule type" value="Genomic_DNA"/>
</dbReference>
<proteinExistence type="inferred from homology"/>
<evidence type="ECO:0000313" key="12">
    <source>
        <dbReference type="Proteomes" id="UP001199260"/>
    </source>
</evidence>
<feature type="transmembrane region" description="Helical" evidence="9">
    <location>
        <begin position="23"/>
        <end position="44"/>
    </location>
</feature>
<evidence type="ECO:0000256" key="5">
    <source>
        <dbReference type="ARBA" id="ARBA00023136"/>
    </source>
</evidence>
<keyword evidence="12" id="KW-1185">Reference proteome</keyword>
<reference evidence="11 12" key="1">
    <citation type="submission" date="2021-11" db="EMBL/GenBank/DDBJ databases">
        <title>Genome sequence.</title>
        <authorList>
            <person name="Sun Q."/>
        </authorList>
    </citation>
    <scope>NUCLEOTIDE SEQUENCE [LARGE SCALE GENOMIC DNA]</scope>
    <source>
        <strain evidence="11 12">KCTC 12005</strain>
    </source>
</reference>
<comment type="subcellular location">
    <subcellularLocation>
        <location evidence="1">Cell membrane</location>
        <topology evidence="1">Single-pass type II membrane protein</topology>
    </subcellularLocation>
</comment>
<accession>A0AAW4XX17</accession>
<dbReference type="SUPFAM" id="SSF48452">
    <property type="entry name" value="TPR-like"/>
    <property type="match status" value="1"/>
</dbReference>
<keyword evidence="2" id="KW-1003">Cell membrane</keyword>
<keyword evidence="4 9" id="KW-1133">Transmembrane helix</keyword>
<evidence type="ECO:0000256" key="1">
    <source>
        <dbReference type="ARBA" id="ARBA00004401"/>
    </source>
</evidence>
<dbReference type="PANTHER" id="PTHR38035:SF1">
    <property type="entry name" value="ANCILLARY SECYEG TRANSLOCON SUBUNIT"/>
    <property type="match status" value="1"/>
</dbReference>
<feature type="domain" description="Ancillary SecYEG translocon subunit/Cell division coordinator CpoB TPR" evidence="10">
    <location>
        <begin position="17"/>
        <end position="210"/>
    </location>
</feature>
<evidence type="ECO:0000256" key="2">
    <source>
        <dbReference type="ARBA" id="ARBA00022475"/>
    </source>
</evidence>
<evidence type="ECO:0000313" key="11">
    <source>
        <dbReference type="EMBL" id="MCD2166223.1"/>
    </source>
</evidence>